<dbReference type="GO" id="GO:0046464">
    <property type="term" value="P:acylglycerol catabolic process"/>
    <property type="evidence" value="ECO:0007669"/>
    <property type="project" value="TreeGrafter"/>
</dbReference>
<feature type="domain" description="Serine aminopeptidase S33" evidence="1">
    <location>
        <begin position="30"/>
        <end position="281"/>
    </location>
</feature>
<comment type="caution">
    <text evidence="2">The sequence shown here is derived from an EMBL/GenBank/DDBJ whole genome shotgun (WGS) entry which is preliminary data.</text>
</comment>
<dbReference type="GO" id="GO:0047372">
    <property type="term" value="F:monoacylglycerol lipase activity"/>
    <property type="evidence" value="ECO:0007669"/>
    <property type="project" value="TreeGrafter"/>
</dbReference>
<proteinExistence type="predicted"/>
<reference evidence="2" key="1">
    <citation type="submission" date="2020-06" db="EMBL/GenBank/DDBJ databases">
        <authorList>
            <person name="Onetto C."/>
        </authorList>
    </citation>
    <scope>NUCLEOTIDE SEQUENCE</scope>
</reference>
<dbReference type="Proteomes" id="UP000716446">
    <property type="component" value="Unassembled WGS sequence"/>
</dbReference>
<dbReference type="PANTHER" id="PTHR43798">
    <property type="entry name" value="MONOACYLGLYCEROL LIPASE"/>
    <property type="match status" value="1"/>
</dbReference>
<gene>
    <name evidence="2" type="ORF">AWRI4619_LOCUS4701</name>
</gene>
<dbReference type="PRINTS" id="PR00412">
    <property type="entry name" value="EPOXHYDRLASE"/>
</dbReference>
<organism evidence="2 3">
    <name type="scientific">Aureobasidium vineae</name>
    <dbReference type="NCBI Taxonomy" id="2773715"/>
    <lineage>
        <taxon>Eukaryota</taxon>
        <taxon>Fungi</taxon>
        <taxon>Dikarya</taxon>
        <taxon>Ascomycota</taxon>
        <taxon>Pezizomycotina</taxon>
        <taxon>Dothideomycetes</taxon>
        <taxon>Dothideomycetidae</taxon>
        <taxon>Dothideales</taxon>
        <taxon>Saccotheciaceae</taxon>
        <taxon>Aureobasidium</taxon>
    </lineage>
</organism>
<dbReference type="InterPro" id="IPR029058">
    <property type="entry name" value="AB_hydrolase_fold"/>
</dbReference>
<dbReference type="InterPro" id="IPR000639">
    <property type="entry name" value="Epox_hydrolase-like"/>
</dbReference>
<evidence type="ECO:0000313" key="2">
    <source>
        <dbReference type="EMBL" id="CAD0087583.1"/>
    </source>
</evidence>
<sequence length="302" mass="33703">MPNTKIITVPHLGGIEASYQTPGLDLEKPTLVLVNSFTTSSELYKTQYANKDLTDKMNLLAIELLGHGQTRCKLENWTYWDTAYMNIQVLQELEKKGQIDQGRGVFVLGTSQGGWITVRMALLAPDKITGIIPLGTSLDSESPETRDLGCWNAPRDLTPTIDAWSKQSDDTFRPGNDFSDFLIDIGFGKDCSSAVRDFWRNEIANNYIGDQGRKRARMATINLRDRDGLHGRLADVKCAVLWLHGTADVVYSVANAEREIKMFVGSRDARLQVVQDGQHFLSFSHPKEVDGAVAEFVAKYSQ</sequence>
<dbReference type="AlphaFoldDB" id="A0A9N8JG94"/>
<dbReference type="PANTHER" id="PTHR43798:SF33">
    <property type="entry name" value="HYDROLASE, PUTATIVE (AFU_ORTHOLOGUE AFUA_2G14860)-RELATED"/>
    <property type="match status" value="1"/>
</dbReference>
<dbReference type="Gene3D" id="3.40.50.1820">
    <property type="entry name" value="alpha/beta hydrolase"/>
    <property type="match status" value="1"/>
</dbReference>
<dbReference type="InterPro" id="IPR050266">
    <property type="entry name" value="AB_hydrolase_sf"/>
</dbReference>
<keyword evidence="3" id="KW-1185">Reference proteome</keyword>
<protein>
    <recommendedName>
        <fullName evidence="1">Serine aminopeptidase S33 domain-containing protein</fullName>
    </recommendedName>
</protein>
<evidence type="ECO:0000313" key="3">
    <source>
        <dbReference type="Proteomes" id="UP000716446"/>
    </source>
</evidence>
<accession>A0A9N8JG94</accession>
<dbReference type="SUPFAM" id="SSF53474">
    <property type="entry name" value="alpha/beta-Hydrolases"/>
    <property type="match status" value="1"/>
</dbReference>
<evidence type="ECO:0000259" key="1">
    <source>
        <dbReference type="Pfam" id="PF12146"/>
    </source>
</evidence>
<name>A0A9N8JG94_9PEZI</name>
<dbReference type="EMBL" id="CAIJEN010000005">
    <property type="protein sequence ID" value="CAD0087583.1"/>
    <property type="molecule type" value="Genomic_DNA"/>
</dbReference>
<dbReference type="InterPro" id="IPR022742">
    <property type="entry name" value="Hydrolase_4"/>
</dbReference>
<dbReference type="Pfam" id="PF12146">
    <property type="entry name" value="Hydrolase_4"/>
    <property type="match status" value="1"/>
</dbReference>
<dbReference type="GO" id="GO:0016020">
    <property type="term" value="C:membrane"/>
    <property type="evidence" value="ECO:0007669"/>
    <property type="project" value="TreeGrafter"/>
</dbReference>